<dbReference type="Pfam" id="PF13920">
    <property type="entry name" value="zf-C3HC4_3"/>
    <property type="match status" value="1"/>
</dbReference>
<dbReference type="Gene3D" id="3.30.40.10">
    <property type="entry name" value="Zinc/RING finger domain, C3HC4 (zinc finger)"/>
    <property type="match status" value="1"/>
</dbReference>
<comment type="caution">
    <text evidence="3">The sequence shown here is derived from an EMBL/GenBank/DDBJ whole genome shotgun (WGS) entry which is preliminary data.</text>
</comment>
<name>A0AAD6JDB0_9ROSI</name>
<evidence type="ECO:0000313" key="3">
    <source>
        <dbReference type="EMBL" id="KAJ6402000.1"/>
    </source>
</evidence>
<dbReference type="CDD" id="cd16449">
    <property type="entry name" value="RING-HC"/>
    <property type="match status" value="1"/>
</dbReference>
<keyword evidence="1" id="KW-0479">Metal-binding</keyword>
<accession>A0AAD6JDB0</accession>
<evidence type="ECO:0000259" key="2">
    <source>
        <dbReference type="PROSITE" id="PS50089"/>
    </source>
</evidence>
<dbReference type="GO" id="GO:0008270">
    <property type="term" value="F:zinc ion binding"/>
    <property type="evidence" value="ECO:0007669"/>
    <property type="project" value="UniProtKB-KW"/>
</dbReference>
<keyword evidence="4" id="KW-1185">Reference proteome</keyword>
<dbReference type="SUPFAM" id="SSF57850">
    <property type="entry name" value="RING/U-box"/>
    <property type="match status" value="1"/>
</dbReference>
<dbReference type="PANTHER" id="PTHR46629">
    <property type="entry name" value="OS01G0917900 PROTEIN"/>
    <property type="match status" value="1"/>
</dbReference>
<dbReference type="Proteomes" id="UP001162972">
    <property type="component" value="Chromosome 4"/>
</dbReference>
<dbReference type="PROSITE" id="PS50089">
    <property type="entry name" value="ZF_RING_2"/>
    <property type="match status" value="1"/>
</dbReference>
<gene>
    <name evidence="3" type="ORF">OIU84_014137</name>
</gene>
<proteinExistence type="predicted"/>
<feature type="domain" description="RING-type" evidence="2">
    <location>
        <begin position="196"/>
        <end position="234"/>
    </location>
</feature>
<protein>
    <recommendedName>
        <fullName evidence="2">RING-type domain-containing protein</fullName>
    </recommendedName>
</protein>
<keyword evidence="1" id="KW-0863">Zinc-finger</keyword>
<reference evidence="3 4" key="1">
    <citation type="journal article" date="2023" name="Int. J. Mol. Sci.">
        <title>De Novo Assembly and Annotation of 11 Diverse Shrub Willow (Salix) Genomes Reveals Novel Gene Organization in Sex-Linked Regions.</title>
        <authorList>
            <person name="Hyden B."/>
            <person name="Feng K."/>
            <person name="Yates T.B."/>
            <person name="Jawdy S."/>
            <person name="Cereghino C."/>
            <person name="Smart L.B."/>
            <person name="Muchero W."/>
        </authorList>
    </citation>
    <scope>NUCLEOTIDE SEQUENCE [LARGE SCALE GENOMIC DNA]</scope>
    <source>
        <tissue evidence="3">Shoot tip</tissue>
    </source>
</reference>
<dbReference type="SMART" id="SM00184">
    <property type="entry name" value="RING"/>
    <property type="match status" value="1"/>
</dbReference>
<evidence type="ECO:0000313" key="4">
    <source>
        <dbReference type="Proteomes" id="UP001162972"/>
    </source>
</evidence>
<dbReference type="AlphaFoldDB" id="A0AAD6JDB0"/>
<organism evidence="3 4">
    <name type="scientific">Salix udensis</name>
    <dbReference type="NCBI Taxonomy" id="889485"/>
    <lineage>
        <taxon>Eukaryota</taxon>
        <taxon>Viridiplantae</taxon>
        <taxon>Streptophyta</taxon>
        <taxon>Embryophyta</taxon>
        <taxon>Tracheophyta</taxon>
        <taxon>Spermatophyta</taxon>
        <taxon>Magnoliopsida</taxon>
        <taxon>eudicotyledons</taxon>
        <taxon>Gunneridae</taxon>
        <taxon>Pentapetalae</taxon>
        <taxon>rosids</taxon>
        <taxon>fabids</taxon>
        <taxon>Malpighiales</taxon>
        <taxon>Salicaceae</taxon>
        <taxon>Saliceae</taxon>
        <taxon>Salix</taxon>
    </lineage>
</organism>
<dbReference type="InterPro" id="IPR013083">
    <property type="entry name" value="Znf_RING/FYVE/PHD"/>
</dbReference>
<evidence type="ECO:0000256" key="1">
    <source>
        <dbReference type="PROSITE-ProRule" id="PRU00175"/>
    </source>
</evidence>
<dbReference type="InterPro" id="IPR001841">
    <property type="entry name" value="Znf_RING"/>
</dbReference>
<keyword evidence="1" id="KW-0862">Zinc</keyword>
<sequence length="244" mass="25635">MSLLSVLLQEPEIREASTLLALLSDQMEGVDSSRRRSRKMSLKERLGLKGLGCCGATWGFSPTTIVISDDPDTDEEQGEIEAVVNTGQEERDSDPGCLDPNQQHSSGMNLAAALAAERQLRGAGSNIMEPASVIDVGTTNAGLTGTPLRVSLMRLLEESTDGGGGEVVITETTGGGGGGVVITETTGGGVGNDTVCCVCMGRKKGAAFIPCGHTFCRVCSRELWLNRGSCPLCNRSILEILDIF</sequence>
<dbReference type="EMBL" id="JAPFFJ010000018">
    <property type="protein sequence ID" value="KAJ6402000.1"/>
    <property type="molecule type" value="Genomic_DNA"/>
</dbReference>